<name>A0A229NXP1_9BACL</name>
<reference evidence="2 3" key="1">
    <citation type="submission" date="2017-07" db="EMBL/GenBank/DDBJ databases">
        <title>Paenibacillus herberti R33 genome sequencing and assembly.</title>
        <authorList>
            <person name="Su W."/>
        </authorList>
    </citation>
    <scope>NUCLEOTIDE SEQUENCE [LARGE SCALE GENOMIC DNA]</scope>
    <source>
        <strain evidence="2 3">R33</strain>
    </source>
</reference>
<feature type="compositionally biased region" description="Polar residues" evidence="1">
    <location>
        <begin position="29"/>
        <end position="58"/>
    </location>
</feature>
<dbReference type="RefSeq" id="WP_089525510.1">
    <property type="nucleotide sequence ID" value="NZ_NMUQ01000002.1"/>
</dbReference>
<proteinExistence type="predicted"/>
<comment type="caution">
    <text evidence="2">The sequence shown here is derived from an EMBL/GenBank/DDBJ whole genome shotgun (WGS) entry which is preliminary data.</text>
</comment>
<accession>A0A229NXP1</accession>
<feature type="region of interest" description="Disordered" evidence="1">
    <location>
        <begin position="113"/>
        <end position="161"/>
    </location>
</feature>
<evidence type="ECO:0008006" key="4">
    <source>
        <dbReference type="Google" id="ProtNLM"/>
    </source>
</evidence>
<dbReference type="AlphaFoldDB" id="A0A229NXP1"/>
<evidence type="ECO:0000313" key="3">
    <source>
        <dbReference type="Proteomes" id="UP000215145"/>
    </source>
</evidence>
<dbReference type="OrthoDB" id="191894at2"/>
<evidence type="ECO:0000256" key="1">
    <source>
        <dbReference type="SAM" id="MobiDB-lite"/>
    </source>
</evidence>
<protein>
    <recommendedName>
        <fullName evidence="4">Polyhydroxyalkanoate synthesis regulator</fullName>
    </recommendedName>
</protein>
<dbReference type="Proteomes" id="UP000215145">
    <property type="component" value="Unassembled WGS sequence"/>
</dbReference>
<keyword evidence="3" id="KW-1185">Reference proteome</keyword>
<evidence type="ECO:0000313" key="2">
    <source>
        <dbReference type="EMBL" id="OXM14693.1"/>
    </source>
</evidence>
<dbReference type="EMBL" id="NMUQ01000002">
    <property type="protein sequence ID" value="OXM14693.1"/>
    <property type="molecule type" value="Genomic_DNA"/>
</dbReference>
<organism evidence="2 3">
    <name type="scientific">Paenibacillus herberti</name>
    <dbReference type="NCBI Taxonomy" id="1619309"/>
    <lineage>
        <taxon>Bacteria</taxon>
        <taxon>Bacillati</taxon>
        <taxon>Bacillota</taxon>
        <taxon>Bacilli</taxon>
        <taxon>Bacillales</taxon>
        <taxon>Paenibacillaceae</taxon>
        <taxon>Paenibacillus</taxon>
    </lineage>
</organism>
<feature type="region of interest" description="Disordered" evidence="1">
    <location>
        <begin position="26"/>
        <end position="58"/>
    </location>
</feature>
<sequence length="161" mass="17561">MKDLLNKAFSLGLGLAASTREQAEKLAQELSSRSDMSKADSQQFVSNMISRGQEARSSMETFIRERVKDIADELQLVHRGELNRLESRIAELESRLGLSSEYAAAAVPTDAQLDNGAYEGTGKAGPDVPLVAHPETPRHETTEGAELYRTDSSESQHGKGE</sequence>
<gene>
    <name evidence="2" type="ORF">CGZ75_17485</name>
</gene>
<feature type="compositionally biased region" description="Basic and acidic residues" evidence="1">
    <location>
        <begin position="135"/>
        <end position="161"/>
    </location>
</feature>